<keyword evidence="3" id="KW-1185">Reference proteome</keyword>
<accession>A0A4R1K3Z0</accession>
<dbReference type="AlphaFoldDB" id="A0A4R1K3Z0"/>
<dbReference type="NCBIfam" id="TIGR02391">
    <property type="entry name" value="hypoth_ymh"/>
    <property type="match status" value="1"/>
</dbReference>
<dbReference type="InterPro" id="IPR012654">
    <property type="entry name" value="CHP02391"/>
</dbReference>
<evidence type="ECO:0000313" key="2">
    <source>
        <dbReference type="EMBL" id="TCK58423.1"/>
    </source>
</evidence>
<reference evidence="2 3" key="1">
    <citation type="submission" date="2019-03" db="EMBL/GenBank/DDBJ databases">
        <title>Genomic Encyclopedia of Type Strains, Phase IV (KMG-IV): sequencing the most valuable type-strain genomes for metagenomic binning, comparative biology and taxonomic classification.</title>
        <authorList>
            <person name="Goeker M."/>
        </authorList>
    </citation>
    <scope>NUCLEOTIDE SEQUENCE [LARGE SCALE GENOMIC DNA]</scope>
    <source>
        <strain evidence="2 3">DSM 24984</strain>
    </source>
</reference>
<protein>
    <submittedName>
        <fullName evidence="2">Uncharacterized protein (TIGR02391 family)</fullName>
    </submittedName>
</protein>
<sequence length="264" mass="29892">MSALPVMSNGQIETLAKFLGECGSGSEITRLLDDRGIKDQSGESTKWKRLYWVFSDSQRQYKCSNKILDFLQAFFNPARYIGRSGEFEEKREALNRILIFAGFELGKDGKIKTCDKASTLEEAERRVQTIRAKFKDRSMHPELIKYCNQELMQENYFHAVFEAAKGLAQRLRVMSGLELDGAALVEAVFAIDKPILALNTLQTETEKSEHKGFAMLLKGCFAAIRNPLAHEPKILWSGDDDAADYLTLISLLHRKLDNCVKTNN</sequence>
<name>A0A4R1K3Z0_9BACT</name>
<evidence type="ECO:0000259" key="1">
    <source>
        <dbReference type="Pfam" id="PF09509"/>
    </source>
</evidence>
<comment type="caution">
    <text evidence="2">The sequence shown here is derived from an EMBL/GenBank/DDBJ whole genome shotgun (WGS) entry which is preliminary data.</text>
</comment>
<evidence type="ECO:0000313" key="3">
    <source>
        <dbReference type="Proteomes" id="UP000294614"/>
    </source>
</evidence>
<gene>
    <name evidence="2" type="ORF">C8D98_2625</name>
</gene>
<feature type="domain" description="Conserved hypothetical protein CHP02391" evidence="1">
    <location>
        <begin position="138"/>
        <end position="256"/>
    </location>
</feature>
<dbReference type="Proteomes" id="UP000294614">
    <property type="component" value="Unassembled WGS sequence"/>
</dbReference>
<proteinExistence type="predicted"/>
<dbReference type="OrthoDB" id="1863356at2"/>
<organism evidence="2 3">
    <name type="scientific">Seleniivibrio woodruffii</name>
    <dbReference type="NCBI Taxonomy" id="1078050"/>
    <lineage>
        <taxon>Bacteria</taxon>
        <taxon>Pseudomonadati</taxon>
        <taxon>Deferribacterota</taxon>
        <taxon>Deferribacteres</taxon>
        <taxon>Deferribacterales</taxon>
        <taxon>Geovibrionaceae</taxon>
        <taxon>Seleniivibrio</taxon>
    </lineage>
</organism>
<dbReference type="Pfam" id="PF09509">
    <property type="entry name" value="Hypoth_Ymh"/>
    <property type="match status" value="1"/>
</dbReference>
<dbReference type="EMBL" id="SMGG01000007">
    <property type="protein sequence ID" value="TCK58423.1"/>
    <property type="molecule type" value="Genomic_DNA"/>
</dbReference>
<dbReference type="RefSeq" id="WP_132874592.1">
    <property type="nucleotide sequence ID" value="NZ_SMGG01000007.1"/>
</dbReference>